<feature type="compositionally biased region" description="Polar residues" evidence="2">
    <location>
        <begin position="279"/>
        <end position="302"/>
    </location>
</feature>
<accession>A0A8H7UUN1</accession>
<organism evidence="3 4">
    <name type="scientific">Mucor plumbeus</name>
    <dbReference type="NCBI Taxonomy" id="97098"/>
    <lineage>
        <taxon>Eukaryota</taxon>
        <taxon>Fungi</taxon>
        <taxon>Fungi incertae sedis</taxon>
        <taxon>Mucoromycota</taxon>
        <taxon>Mucoromycotina</taxon>
        <taxon>Mucoromycetes</taxon>
        <taxon>Mucorales</taxon>
        <taxon>Mucorineae</taxon>
        <taxon>Mucoraceae</taxon>
        <taxon>Mucor</taxon>
    </lineage>
</organism>
<feature type="region of interest" description="Disordered" evidence="2">
    <location>
        <begin position="270"/>
        <end position="302"/>
    </location>
</feature>
<dbReference type="Gene3D" id="1.10.287.1490">
    <property type="match status" value="1"/>
</dbReference>
<name>A0A8H7UUN1_9FUNG</name>
<dbReference type="Proteomes" id="UP000650833">
    <property type="component" value="Unassembled WGS sequence"/>
</dbReference>
<comment type="caution">
    <text evidence="3">The sequence shown here is derived from an EMBL/GenBank/DDBJ whole genome shotgun (WGS) entry which is preliminary data.</text>
</comment>
<evidence type="ECO:0000313" key="3">
    <source>
        <dbReference type="EMBL" id="KAG2191454.1"/>
    </source>
</evidence>
<evidence type="ECO:0000313" key="4">
    <source>
        <dbReference type="Proteomes" id="UP000650833"/>
    </source>
</evidence>
<sequence>MDSEVISQPLGRPHTYEKNSDQHWSILESKDSHLIKERRASVIDVPVTDYYQEDYKYYSNQHDIIHDIKPISSYSTPSTSQQVHNQSLDATERMQFLREMEQAREELAEFRRNMAGLVKQMDGIAVDLEKSKDRVSEIEQDLTATEEVNVNLQVLLERAVKTQKESDVFAIQAIRNMYSDLASVVYENNQLQGRLKSIENQQKEQKGSVHDIVKRMFEYTQMLEQAQGTIHMLQEPRLVKLASIASSSTSTSRRTSIISFYDDDNSSILSSSTTKESHLNATTRKTGSSYIQSPPLGPQSTSSILKPQQGLRMLFDSHGGNHIGLSSIAQKK</sequence>
<protein>
    <submittedName>
        <fullName evidence="3">Uncharacterized protein</fullName>
    </submittedName>
</protein>
<dbReference type="AlphaFoldDB" id="A0A8H7UUN1"/>
<reference evidence="3" key="1">
    <citation type="submission" date="2020-12" db="EMBL/GenBank/DDBJ databases">
        <title>Metabolic potential, ecology and presence of endohyphal bacteria is reflected in genomic diversity of Mucoromycotina.</title>
        <authorList>
            <person name="Muszewska A."/>
            <person name="Okrasinska A."/>
            <person name="Steczkiewicz K."/>
            <person name="Drgas O."/>
            <person name="Orlowska M."/>
            <person name="Perlinska-Lenart U."/>
            <person name="Aleksandrzak-Piekarczyk T."/>
            <person name="Szatraj K."/>
            <person name="Zielenkiewicz U."/>
            <person name="Pilsyk S."/>
            <person name="Malc E."/>
            <person name="Mieczkowski P."/>
            <person name="Kruszewska J.S."/>
            <person name="Biernat P."/>
            <person name="Pawlowska J."/>
        </authorList>
    </citation>
    <scope>NUCLEOTIDE SEQUENCE</scope>
    <source>
        <strain evidence="3">CBS 226.32</strain>
    </source>
</reference>
<evidence type="ECO:0000256" key="2">
    <source>
        <dbReference type="SAM" id="MobiDB-lite"/>
    </source>
</evidence>
<keyword evidence="1" id="KW-0175">Coiled coil</keyword>
<dbReference type="OrthoDB" id="2277387at2759"/>
<feature type="coiled-coil region" evidence="1">
    <location>
        <begin position="93"/>
        <end position="148"/>
    </location>
</feature>
<dbReference type="EMBL" id="JAEPRC010000822">
    <property type="protein sequence ID" value="KAG2191454.1"/>
    <property type="molecule type" value="Genomic_DNA"/>
</dbReference>
<evidence type="ECO:0000256" key="1">
    <source>
        <dbReference type="SAM" id="Coils"/>
    </source>
</evidence>
<keyword evidence="4" id="KW-1185">Reference proteome</keyword>
<proteinExistence type="predicted"/>
<gene>
    <name evidence="3" type="ORF">INT46_010646</name>
</gene>
<feature type="region of interest" description="Disordered" evidence="2">
    <location>
        <begin position="1"/>
        <end position="21"/>
    </location>
</feature>